<gene>
    <name evidence="2" type="ORF">DILT_LOCUS77</name>
</gene>
<dbReference type="OrthoDB" id="2126698at2759"/>
<organism evidence="2 3">
    <name type="scientific">Dibothriocephalus latus</name>
    <name type="common">Fish tapeworm</name>
    <name type="synonym">Diphyllobothrium latum</name>
    <dbReference type="NCBI Taxonomy" id="60516"/>
    <lineage>
        <taxon>Eukaryota</taxon>
        <taxon>Metazoa</taxon>
        <taxon>Spiralia</taxon>
        <taxon>Lophotrochozoa</taxon>
        <taxon>Platyhelminthes</taxon>
        <taxon>Cestoda</taxon>
        <taxon>Eucestoda</taxon>
        <taxon>Diphyllobothriidea</taxon>
        <taxon>Diphyllobothriidae</taxon>
        <taxon>Dibothriocephalus</taxon>
    </lineage>
</organism>
<keyword evidence="3" id="KW-1185">Reference proteome</keyword>
<evidence type="ECO:0000313" key="2">
    <source>
        <dbReference type="EMBL" id="VDK29942.1"/>
    </source>
</evidence>
<sequence>MQARGAVSVVVGFYAIGVPLLFILGFMLHMGIVGFWLGLDIAIAFVCVLFFIMSNCLNWSVKADKVQAVMGNAGDSVIFDRSSYINPETTRNLAIKLFYEANIF</sequence>
<keyword evidence="1" id="KW-0812">Transmembrane</keyword>
<proteinExistence type="predicted"/>
<dbReference type="Proteomes" id="UP000281553">
    <property type="component" value="Unassembled WGS sequence"/>
</dbReference>
<evidence type="ECO:0000256" key="1">
    <source>
        <dbReference type="SAM" id="Phobius"/>
    </source>
</evidence>
<keyword evidence="1" id="KW-1133">Transmembrane helix</keyword>
<name>A0A3P6P0K7_DIBLA</name>
<dbReference type="EMBL" id="UYRU01000299">
    <property type="protein sequence ID" value="VDK29942.1"/>
    <property type="molecule type" value="Genomic_DNA"/>
</dbReference>
<dbReference type="AlphaFoldDB" id="A0A3P6P0K7"/>
<feature type="transmembrane region" description="Helical" evidence="1">
    <location>
        <begin position="7"/>
        <end position="27"/>
    </location>
</feature>
<feature type="transmembrane region" description="Helical" evidence="1">
    <location>
        <begin position="33"/>
        <end position="52"/>
    </location>
</feature>
<keyword evidence="1" id="KW-0472">Membrane</keyword>
<accession>A0A3P6P0K7</accession>
<protein>
    <submittedName>
        <fullName evidence="2">Uncharacterized protein</fullName>
    </submittedName>
</protein>
<evidence type="ECO:0000313" key="3">
    <source>
        <dbReference type="Proteomes" id="UP000281553"/>
    </source>
</evidence>
<reference evidence="2 3" key="1">
    <citation type="submission" date="2018-11" db="EMBL/GenBank/DDBJ databases">
        <authorList>
            <consortium name="Pathogen Informatics"/>
        </authorList>
    </citation>
    <scope>NUCLEOTIDE SEQUENCE [LARGE SCALE GENOMIC DNA]</scope>
</reference>